<feature type="domain" description="Enkurin" evidence="1">
    <location>
        <begin position="203"/>
        <end position="263"/>
    </location>
</feature>
<keyword evidence="3" id="KW-1185">Reference proteome</keyword>
<accession>A0AAD5TSA9</accession>
<name>A0AAD5TSA9_9FUNG</name>
<organism evidence="2 3">
    <name type="scientific">Clydaea vesicula</name>
    <dbReference type="NCBI Taxonomy" id="447962"/>
    <lineage>
        <taxon>Eukaryota</taxon>
        <taxon>Fungi</taxon>
        <taxon>Fungi incertae sedis</taxon>
        <taxon>Chytridiomycota</taxon>
        <taxon>Chytridiomycota incertae sedis</taxon>
        <taxon>Chytridiomycetes</taxon>
        <taxon>Lobulomycetales</taxon>
        <taxon>Lobulomycetaceae</taxon>
        <taxon>Clydaea</taxon>
    </lineage>
</organism>
<reference evidence="2" key="1">
    <citation type="submission" date="2020-05" db="EMBL/GenBank/DDBJ databases">
        <title>Phylogenomic resolution of chytrid fungi.</title>
        <authorList>
            <person name="Stajich J.E."/>
            <person name="Amses K."/>
            <person name="Simmons R."/>
            <person name="Seto K."/>
            <person name="Myers J."/>
            <person name="Bonds A."/>
            <person name="Quandt C.A."/>
            <person name="Barry K."/>
            <person name="Liu P."/>
            <person name="Grigoriev I."/>
            <person name="Longcore J.E."/>
            <person name="James T.Y."/>
        </authorList>
    </citation>
    <scope>NUCLEOTIDE SEQUENCE</scope>
    <source>
        <strain evidence="2">JEL0476</strain>
    </source>
</reference>
<evidence type="ECO:0000313" key="2">
    <source>
        <dbReference type="EMBL" id="KAJ3199149.1"/>
    </source>
</evidence>
<dbReference type="EMBL" id="JADGJW010002178">
    <property type="protein sequence ID" value="KAJ3199149.1"/>
    <property type="molecule type" value="Genomic_DNA"/>
</dbReference>
<comment type="caution">
    <text evidence="2">The sequence shown here is derived from an EMBL/GenBank/DDBJ whole genome shotgun (WGS) entry which is preliminary data.</text>
</comment>
<sequence length="266" mass="30589">MIDIRKHEFPKHYKIPADPYEESVFNLIRPVNDKPEPLFKSKFSKTVKDEKQKSILNAALQKKKGKLISSLQSPTISIMVGNDYEIKNAVSNTLNKSFTGLHLTTTPSVKSKVSTPTKKVERFDKILKKNKIARAAEKSTLIKTPNIKREKKNLTKNFTMDNYKINNNVVEDSVPEDIVQEETFDKHFNLEVPEEIIVQDTHEKKSGLEKTVVLAGLRKDWNDLNMEYQRFPITSMGPLSRQNRRKYLEKQLCLIEASISSIEGEL</sequence>
<dbReference type="Proteomes" id="UP001211065">
    <property type="component" value="Unassembled WGS sequence"/>
</dbReference>
<dbReference type="AlphaFoldDB" id="A0AAD5TSA9"/>
<dbReference type="Pfam" id="PF13864">
    <property type="entry name" value="Enkurin"/>
    <property type="match status" value="1"/>
</dbReference>
<evidence type="ECO:0000259" key="1">
    <source>
        <dbReference type="Pfam" id="PF13864"/>
    </source>
</evidence>
<evidence type="ECO:0000313" key="3">
    <source>
        <dbReference type="Proteomes" id="UP001211065"/>
    </source>
</evidence>
<gene>
    <name evidence="2" type="ORF">HK099_003285</name>
</gene>
<protein>
    <recommendedName>
        <fullName evidence="1">Enkurin domain-containing protein</fullName>
    </recommendedName>
</protein>
<dbReference type="InterPro" id="IPR027012">
    <property type="entry name" value="Enkurin_dom"/>
</dbReference>
<proteinExistence type="predicted"/>